<keyword evidence="10" id="KW-1185">Reference proteome</keyword>
<dbReference type="InterPro" id="IPR007235">
    <property type="entry name" value="Glyco_trans_28_C"/>
</dbReference>
<evidence type="ECO:0000256" key="1">
    <source>
        <dbReference type="ARBA" id="ARBA00004240"/>
    </source>
</evidence>
<dbReference type="SUPFAM" id="SSF53756">
    <property type="entry name" value="UDP-Glycosyltransferase/glycogen phosphorylase"/>
    <property type="match status" value="1"/>
</dbReference>
<evidence type="ECO:0000259" key="8">
    <source>
        <dbReference type="Pfam" id="PF04101"/>
    </source>
</evidence>
<evidence type="ECO:0000313" key="10">
    <source>
        <dbReference type="Proteomes" id="UP001432322"/>
    </source>
</evidence>
<accession>A0AAV5W3A5</accession>
<protein>
    <recommendedName>
        <fullName evidence="4">UDP-N-acetylglucosamine transferase subunit ALG13</fullName>
        <ecNumber evidence="3">2.4.1.141</ecNumber>
    </recommendedName>
</protein>
<evidence type="ECO:0000256" key="3">
    <source>
        <dbReference type="ARBA" id="ARBA00012614"/>
    </source>
</evidence>
<gene>
    <name evidence="9" type="ORF">PFISCL1PPCAC_16511</name>
</gene>
<dbReference type="GO" id="GO:0006488">
    <property type="term" value="P:dolichol-linked oligosaccharide biosynthetic process"/>
    <property type="evidence" value="ECO:0007669"/>
    <property type="project" value="InterPro"/>
</dbReference>
<dbReference type="AlphaFoldDB" id="A0AAV5W3A5"/>
<dbReference type="Pfam" id="PF04101">
    <property type="entry name" value="Glyco_tran_28_C"/>
    <property type="match status" value="1"/>
</dbReference>
<dbReference type="PANTHER" id="PTHR12867:SF6">
    <property type="entry name" value="N-ACETYLGLUCOSAMINYLDIPHOSPHODOLICHOL N-ACETYLGLUCOSAMINYLTRANSFERASE"/>
    <property type="match status" value="1"/>
</dbReference>
<sequence length="179" mass="19600">MPSTCFVTVGTTRFDALTNEIISDATFTALKKQGITKVVAQIGAGEFEKKRFEQVFGTSCDRDGGSATFAGLHIEFYRFKPSIAEDLASAKFVIGHAGAGTVLECLRLKKPLVVVVNEQLMDNHQVELAAKLADLDHVLYCVPSDLAELVVEPRLFCLKPYTPPDMVKVAKHIDRLMGV</sequence>
<keyword evidence="7" id="KW-0256">Endoplasmic reticulum</keyword>
<dbReference type="GO" id="GO:0004577">
    <property type="term" value="F:N-acetylglucosaminyldiphosphodolichol N-acetylglucosaminyltransferase activity"/>
    <property type="evidence" value="ECO:0007669"/>
    <property type="project" value="UniProtKB-EC"/>
</dbReference>
<reference evidence="9" key="1">
    <citation type="submission" date="2023-10" db="EMBL/GenBank/DDBJ databases">
        <title>Genome assembly of Pristionchus species.</title>
        <authorList>
            <person name="Yoshida K."/>
            <person name="Sommer R.J."/>
        </authorList>
    </citation>
    <scope>NUCLEOTIDE SEQUENCE</scope>
    <source>
        <strain evidence="9">RS5133</strain>
    </source>
</reference>
<comment type="subcellular location">
    <subcellularLocation>
        <location evidence="1">Endoplasmic reticulum</location>
    </subcellularLocation>
</comment>
<feature type="domain" description="Glycosyl transferase family 28 C-terminal" evidence="8">
    <location>
        <begin position="4"/>
        <end position="172"/>
    </location>
</feature>
<dbReference type="EMBL" id="BTSY01000004">
    <property type="protein sequence ID" value="GMT25214.1"/>
    <property type="molecule type" value="Genomic_DNA"/>
</dbReference>
<keyword evidence="5" id="KW-0328">Glycosyltransferase</keyword>
<dbReference type="PANTHER" id="PTHR12867">
    <property type="entry name" value="GLYCOSYL TRANSFERASE-RELATED"/>
    <property type="match status" value="1"/>
</dbReference>
<dbReference type="Proteomes" id="UP001432322">
    <property type="component" value="Unassembled WGS sequence"/>
</dbReference>
<comment type="similarity">
    <text evidence="2">Belongs to the glycosyltransferase 28 family.</text>
</comment>
<evidence type="ECO:0000313" key="9">
    <source>
        <dbReference type="EMBL" id="GMT25214.1"/>
    </source>
</evidence>
<feature type="non-terminal residue" evidence="9">
    <location>
        <position position="179"/>
    </location>
</feature>
<evidence type="ECO:0000256" key="6">
    <source>
        <dbReference type="ARBA" id="ARBA00022679"/>
    </source>
</evidence>
<comment type="caution">
    <text evidence="9">The sequence shown here is derived from an EMBL/GenBank/DDBJ whole genome shotgun (WGS) entry which is preliminary data.</text>
</comment>
<proteinExistence type="inferred from homology"/>
<dbReference type="InterPro" id="IPR039042">
    <property type="entry name" value="Alg13-like"/>
</dbReference>
<evidence type="ECO:0000256" key="7">
    <source>
        <dbReference type="ARBA" id="ARBA00022824"/>
    </source>
</evidence>
<dbReference type="Gene3D" id="3.40.50.2000">
    <property type="entry name" value="Glycogen Phosphorylase B"/>
    <property type="match status" value="1"/>
</dbReference>
<evidence type="ECO:0000256" key="5">
    <source>
        <dbReference type="ARBA" id="ARBA00022676"/>
    </source>
</evidence>
<name>A0AAV5W3A5_9BILA</name>
<keyword evidence="6" id="KW-0808">Transferase</keyword>
<evidence type="ECO:0000256" key="2">
    <source>
        <dbReference type="ARBA" id="ARBA00006962"/>
    </source>
</evidence>
<evidence type="ECO:0000256" key="4">
    <source>
        <dbReference type="ARBA" id="ARBA00017468"/>
    </source>
</evidence>
<dbReference type="EC" id="2.4.1.141" evidence="3"/>
<organism evidence="9 10">
    <name type="scientific">Pristionchus fissidentatus</name>
    <dbReference type="NCBI Taxonomy" id="1538716"/>
    <lineage>
        <taxon>Eukaryota</taxon>
        <taxon>Metazoa</taxon>
        <taxon>Ecdysozoa</taxon>
        <taxon>Nematoda</taxon>
        <taxon>Chromadorea</taxon>
        <taxon>Rhabditida</taxon>
        <taxon>Rhabditina</taxon>
        <taxon>Diplogasteromorpha</taxon>
        <taxon>Diplogasteroidea</taxon>
        <taxon>Neodiplogasteridae</taxon>
        <taxon>Pristionchus</taxon>
    </lineage>
</organism>
<dbReference type="GO" id="GO:0005783">
    <property type="term" value="C:endoplasmic reticulum"/>
    <property type="evidence" value="ECO:0007669"/>
    <property type="project" value="UniProtKB-SubCell"/>
</dbReference>